<keyword evidence="2" id="KW-1185">Reference proteome</keyword>
<gene>
    <name evidence="1" type="ORF">P775_25280</name>
</gene>
<dbReference type="Gene3D" id="3.40.50.300">
    <property type="entry name" value="P-loop containing nucleotide triphosphate hydrolases"/>
    <property type="match status" value="1"/>
</dbReference>
<dbReference type="Pfam" id="PF07931">
    <property type="entry name" value="CPT"/>
    <property type="match status" value="1"/>
</dbReference>
<proteinExistence type="predicted"/>
<protein>
    <recommendedName>
        <fullName evidence="3">Chloramphenicol phosphotransferase</fullName>
    </recommendedName>
</protein>
<accession>A0A2G8R3Z8</accession>
<sequence>MLFVALLTPPETLTQRETARGDRPLGSALQDHAKIHSGLRYDITLDGTADPKGNAHLILNALADPRPRSAFFTA</sequence>
<evidence type="ECO:0008006" key="3">
    <source>
        <dbReference type="Google" id="ProtNLM"/>
    </source>
</evidence>
<dbReference type="InterPro" id="IPR027417">
    <property type="entry name" value="P-loop_NTPase"/>
</dbReference>
<name>A0A2G8R3Z8_9RHOB</name>
<dbReference type="EMBL" id="AWWI01000173">
    <property type="protein sequence ID" value="PIL16276.1"/>
    <property type="molecule type" value="Genomic_DNA"/>
</dbReference>
<evidence type="ECO:0000313" key="1">
    <source>
        <dbReference type="EMBL" id="PIL16276.1"/>
    </source>
</evidence>
<comment type="caution">
    <text evidence="1">The sequence shown here is derived from an EMBL/GenBank/DDBJ whole genome shotgun (WGS) entry which is preliminary data.</text>
</comment>
<dbReference type="AlphaFoldDB" id="A0A2G8R3Z8"/>
<evidence type="ECO:0000313" key="2">
    <source>
        <dbReference type="Proteomes" id="UP000231259"/>
    </source>
</evidence>
<dbReference type="Proteomes" id="UP000231259">
    <property type="component" value="Unassembled WGS sequence"/>
</dbReference>
<organism evidence="1 2">
    <name type="scientific">Puniceibacterium antarcticum</name>
    <dbReference type="NCBI Taxonomy" id="1206336"/>
    <lineage>
        <taxon>Bacteria</taxon>
        <taxon>Pseudomonadati</taxon>
        <taxon>Pseudomonadota</taxon>
        <taxon>Alphaproteobacteria</taxon>
        <taxon>Rhodobacterales</taxon>
        <taxon>Paracoccaceae</taxon>
        <taxon>Puniceibacterium</taxon>
    </lineage>
</organism>
<reference evidence="1 2" key="1">
    <citation type="submission" date="2013-09" db="EMBL/GenBank/DDBJ databases">
        <title>Genome sequencing of Phaeobacter antarcticus sp. nov. SM1211.</title>
        <authorList>
            <person name="Zhang X.-Y."/>
            <person name="Liu C."/>
            <person name="Chen X.-L."/>
            <person name="Xie B.-B."/>
            <person name="Qin Q.-L."/>
            <person name="Rong J.-C."/>
            <person name="Zhang Y.-Z."/>
        </authorList>
    </citation>
    <scope>NUCLEOTIDE SEQUENCE [LARGE SCALE GENOMIC DNA]</scope>
    <source>
        <strain evidence="1 2">SM1211</strain>
    </source>
</reference>